<dbReference type="InterPro" id="IPR050065">
    <property type="entry name" value="GlmU-like"/>
</dbReference>
<dbReference type="PANTHER" id="PTHR43584:SF8">
    <property type="entry name" value="N-ACETYLMURAMATE ALPHA-1-PHOSPHATE URIDYLYLTRANSFERASE"/>
    <property type="match status" value="1"/>
</dbReference>
<feature type="domain" description="MobA-like NTP transferase" evidence="3">
    <location>
        <begin position="5"/>
        <end position="141"/>
    </location>
</feature>
<name>A0A941IDR8_9BACI</name>
<dbReference type="RefSeq" id="WP_026680477.1">
    <property type="nucleotide sequence ID" value="NZ_BAAACY010000114.1"/>
</dbReference>
<evidence type="ECO:0000256" key="2">
    <source>
        <dbReference type="ARBA" id="ARBA00022695"/>
    </source>
</evidence>
<dbReference type="InterPro" id="IPR029044">
    <property type="entry name" value="Nucleotide-diphossugar_trans"/>
</dbReference>
<dbReference type="PANTHER" id="PTHR43584">
    <property type="entry name" value="NUCLEOTIDYL TRANSFERASE"/>
    <property type="match status" value="1"/>
</dbReference>
<dbReference type="SUPFAM" id="SSF53448">
    <property type="entry name" value="Nucleotide-diphospho-sugar transferases"/>
    <property type="match status" value="2"/>
</dbReference>
<dbReference type="Pfam" id="PF12804">
    <property type="entry name" value="NTP_transf_3"/>
    <property type="match status" value="1"/>
</dbReference>
<accession>A0A941IDR8</accession>
<gene>
    <name evidence="4" type="ORF">KCX74_15290</name>
</gene>
<keyword evidence="5" id="KW-1185">Reference proteome</keyword>
<evidence type="ECO:0000313" key="4">
    <source>
        <dbReference type="EMBL" id="MBR7797400.1"/>
    </source>
</evidence>
<proteinExistence type="predicted"/>
<dbReference type="Proteomes" id="UP000675284">
    <property type="component" value="Unassembled WGS sequence"/>
</dbReference>
<sequence length="547" mass="64107">MKIIIPMSGQGSRFVRAGYQQPKPLIEVDGMPMIEHVVNLFPKETGFIFICREDHLQATNMESILRRIAPEGKIISISPHKQGPVYAVTRAMQEINDEEEVIINYCDFSCYWSYDDFLARTRERNADGAIPAYRGFHPHMLGTTNYAFMRHQHNWMLEIKEKQPFTSNRMEEFASSGTYYFKKGFFVKKYFTELMEKNIHVNGEYYVSLVYNLLQRDGLHTFIYEIQHMLQWGTPEDMEAYQRWSSYFHRVMEGNKAEEIYPMTTILPLAGAGSRFARNGYSLPKPFIEVSGKPMFIQANAYLPQANKQFLMCLEEHMQRYDIEQDLRMYGESGEILVVEELMEGQAKTCALALDRINLDESLLISACDHGALWNEAVYQQLMQDDDIDAIIWTFRRHPSSKVNPEMYGWVKVDTQNRVTEVSVKQPISDHPYDDHAIVGTFYFRKASYFQQAINRLFAKNIRVNGEFYIDSCFNELIEMGLHVKVLEVDHYIGWGTPTDLKTFQYWQSFFHKCAWHPYRLHLDTFINKDKISELDALYQWKKPVSL</sequence>
<reference evidence="4" key="1">
    <citation type="submission" date="2021-04" db="EMBL/GenBank/DDBJ databases">
        <title>Isolation and polyphasic classification of algal microorganism.</title>
        <authorList>
            <person name="Wang S."/>
        </authorList>
    </citation>
    <scope>NUCLEOTIDE SEQUENCE</scope>
    <source>
        <strain evidence="4">720a</strain>
    </source>
</reference>
<evidence type="ECO:0000259" key="3">
    <source>
        <dbReference type="Pfam" id="PF12804"/>
    </source>
</evidence>
<dbReference type="GO" id="GO:0016779">
    <property type="term" value="F:nucleotidyltransferase activity"/>
    <property type="evidence" value="ECO:0007669"/>
    <property type="project" value="UniProtKB-KW"/>
</dbReference>
<keyword evidence="2" id="KW-0548">Nucleotidyltransferase</keyword>
<keyword evidence="1 4" id="KW-0808">Transferase</keyword>
<dbReference type="CDD" id="cd04183">
    <property type="entry name" value="GT2_BcE_like"/>
    <property type="match status" value="1"/>
</dbReference>
<dbReference type="Gene3D" id="3.90.550.10">
    <property type="entry name" value="Spore Coat Polysaccharide Biosynthesis Protein SpsA, Chain A"/>
    <property type="match status" value="2"/>
</dbReference>
<evidence type="ECO:0000256" key="1">
    <source>
        <dbReference type="ARBA" id="ARBA00022679"/>
    </source>
</evidence>
<dbReference type="AlphaFoldDB" id="A0A941IDR8"/>
<organism evidence="4 5">
    <name type="scientific">Virgibacillus salarius</name>
    <dbReference type="NCBI Taxonomy" id="447199"/>
    <lineage>
        <taxon>Bacteria</taxon>
        <taxon>Bacillati</taxon>
        <taxon>Bacillota</taxon>
        <taxon>Bacilli</taxon>
        <taxon>Bacillales</taxon>
        <taxon>Bacillaceae</taxon>
        <taxon>Virgibacillus</taxon>
    </lineage>
</organism>
<protein>
    <submittedName>
        <fullName evidence="4">NTP transferase domain-containing protein</fullName>
    </submittedName>
</protein>
<dbReference type="EMBL" id="JAGSOT010000053">
    <property type="protein sequence ID" value="MBR7797400.1"/>
    <property type="molecule type" value="Genomic_DNA"/>
</dbReference>
<comment type="caution">
    <text evidence="4">The sequence shown here is derived from an EMBL/GenBank/DDBJ whole genome shotgun (WGS) entry which is preliminary data.</text>
</comment>
<dbReference type="InterPro" id="IPR025877">
    <property type="entry name" value="MobA-like_NTP_Trfase"/>
</dbReference>
<evidence type="ECO:0000313" key="5">
    <source>
        <dbReference type="Proteomes" id="UP000675284"/>
    </source>
</evidence>